<reference evidence="1" key="1">
    <citation type="submission" date="2022-06" db="EMBL/GenBank/DDBJ databases">
        <title>Phylogenomic reconstructions and comparative analyses of Kickxellomycotina fungi.</title>
        <authorList>
            <person name="Reynolds N.K."/>
            <person name="Stajich J.E."/>
            <person name="Barry K."/>
            <person name="Grigoriev I.V."/>
            <person name="Crous P."/>
            <person name="Smith M.E."/>
        </authorList>
    </citation>
    <scope>NUCLEOTIDE SEQUENCE</scope>
    <source>
        <strain evidence="1">RSA 2271</strain>
    </source>
</reference>
<proteinExistence type="predicted"/>
<gene>
    <name evidence="1" type="ORF">EV182_002915</name>
</gene>
<name>A0ACC1HTC1_9FUNG</name>
<evidence type="ECO:0000313" key="2">
    <source>
        <dbReference type="Proteomes" id="UP001145114"/>
    </source>
</evidence>
<sequence>MTYHSIGVLYTALDIVRTMYYDCRSLSVSRPLHSSRDRMQQYLESMYRKCVEMFDGKLHPWMIKANGKSPGHAYLSPRFPKKKSGVRPAPPEAFAELFLVTDPALLDTSLSLVYMSLHRTLFTKIEIDHAITWARQAYIPLLLHCLRQPGYSPCGMPFMAASETSPAAEFAWNTEERGVMLAIIDLTSVVAFGRDPSDLVFATPPSLMSHERPPSLQETSGALQLDEMDDGTSLPIQVITAARVVAEIVYALTHFLLHECGDAASHEAIGVPSMDCQSVALTYLNTVLTFIVDPEGAERDRAQETPQKLRGKGKTPTLEPLVQKTRRYLRHLLLQWEGCMELLAKLCTVYASRDGDIPVTYEGIPSADLLPEDFGLRGVSYIRLSPAVRDPGPGGMPPIPTKDALVAARKRRFVRLALWFTDHSSILTSRSEASPPAIRGTKAAPEVAVEHGEIDQRPRPRSTSILADKLAATDEVADPDAEVRALAQRRSEGGGEEGDNVAGEYDNASSLSESCDAEIQALKVQRETLQTLLDSQATNLRTKKRDRGIKKGPDRRQILRQIMADVDRRATVVVFDTNCFIDHLGVIKQTAEEDGWTLLVPLAIVMELEGLKRSGPPKRCSAAAKALGYIERGISAESDGGDEDPTDLPWTQARIKVVTAGGDVHHDLKFRSECYDFSGETSGYFSIDDVIIDACVRYGARQATKAGGGGKEGKEATPVVLVSLDRNLRIKSSTRNLTCLDLKQWRACAKSKR</sequence>
<protein>
    <submittedName>
        <fullName evidence="1">Uncharacterized protein</fullName>
    </submittedName>
</protein>
<keyword evidence="2" id="KW-1185">Reference proteome</keyword>
<dbReference type="EMBL" id="JAMZIH010000675">
    <property type="protein sequence ID" value="KAJ1679008.1"/>
    <property type="molecule type" value="Genomic_DNA"/>
</dbReference>
<evidence type="ECO:0000313" key="1">
    <source>
        <dbReference type="EMBL" id="KAJ1679008.1"/>
    </source>
</evidence>
<organism evidence="1 2">
    <name type="scientific">Spiromyces aspiralis</name>
    <dbReference type="NCBI Taxonomy" id="68401"/>
    <lineage>
        <taxon>Eukaryota</taxon>
        <taxon>Fungi</taxon>
        <taxon>Fungi incertae sedis</taxon>
        <taxon>Zoopagomycota</taxon>
        <taxon>Kickxellomycotina</taxon>
        <taxon>Kickxellomycetes</taxon>
        <taxon>Kickxellales</taxon>
        <taxon>Kickxellaceae</taxon>
        <taxon>Spiromyces</taxon>
    </lineage>
</organism>
<dbReference type="Proteomes" id="UP001145114">
    <property type="component" value="Unassembled WGS sequence"/>
</dbReference>
<comment type="caution">
    <text evidence="1">The sequence shown here is derived from an EMBL/GenBank/DDBJ whole genome shotgun (WGS) entry which is preliminary data.</text>
</comment>
<accession>A0ACC1HTC1</accession>